<sequence length="249" mass="26430">MYLIPAMDIRDGRIVRLSQGDFSRQVSYDLDPLSFALSCERAGLKRLHMVDLDGAAGGEPKNLAVLERIADATSLHIDFGGGIKNSTSLRAALAAGARQVTCGSMAASDRATVLSWLDEFGADVLILGADSHDGYIATHGWKKVSSLPVSDFVGDYLDSGFTTVISTDISRDGMLSGPSCELYASLSAEAVRRNRKLMLIASGGIAALADIRQLAALGLHGVIVGKALYEGRFTLDELGLLQAQLEKEA</sequence>
<evidence type="ECO:0000256" key="5">
    <source>
        <dbReference type="ARBA" id="ARBA00022490"/>
    </source>
</evidence>
<evidence type="ECO:0000313" key="12">
    <source>
        <dbReference type="Proteomes" id="UP000007939"/>
    </source>
</evidence>
<reference evidence="11 12" key="2">
    <citation type="journal article" date="2012" name="Stand. Genomic Sci.">
        <title>Complete genome sequence of the termite hindgut bacterium Spirochaeta coccoides type strain (SPN1(T)), reclassification in the genus Sphaerochaeta as Sphaerochaeta coccoides comb. nov. and emendations of the family Spirochaetaceae and the genus Sphaerochaeta.</title>
        <authorList>
            <person name="Abt B."/>
            <person name="Han C."/>
            <person name="Scheuner C."/>
            <person name="Lu M."/>
            <person name="Lapidus A."/>
            <person name="Nolan M."/>
            <person name="Lucas S."/>
            <person name="Hammon N."/>
            <person name="Deshpande S."/>
            <person name="Cheng J.F."/>
            <person name="Tapia R."/>
            <person name="Goodwin L.A."/>
            <person name="Pitluck S."/>
            <person name="Liolios K."/>
            <person name="Pagani I."/>
            <person name="Ivanova N."/>
            <person name="Mavromatis K."/>
            <person name="Mikhailova N."/>
            <person name="Huntemann M."/>
            <person name="Pati A."/>
            <person name="Chen A."/>
            <person name="Palaniappan K."/>
            <person name="Land M."/>
            <person name="Hauser L."/>
            <person name="Brambilla E.M."/>
            <person name="Rohde M."/>
            <person name="Spring S."/>
            <person name="Gronow S."/>
            <person name="Goker M."/>
            <person name="Woyke T."/>
            <person name="Bristow J."/>
            <person name="Eisen J.A."/>
            <person name="Markowitz V."/>
            <person name="Hugenholtz P."/>
            <person name="Kyrpides N.C."/>
            <person name="Klenk H.P."/>
            <person name="Detter J.C."/>
        </authorList>
    </citation>
    <scope>NUCLEOTIDE SEQUENCE [LARGE SCALE GENOMIC DNA]</scope>
    <source>
        <strain evidence="12">ATCC BAA-1237 / DSM 17374 / SPN1</strain>
    </source>
</reference>
<dbReference type="InterPro" id="IPR013785">
    <property type="entry name" value="Aldolase_TIM"/>
</dbReference>
<name>F4GI28_PARC1</name>
<dbReference type="CDD" id="cd04732">
    <property type="entry name" value="HisA"/>
    <property type="match status" value="1"/>
</dbReference>
<dbReference type="FunFam" id="3.20.20.70:FF:000009">
    <property type="entry name" value="1-(5-phosphoribosyl)-5-[(5-phosphoribosylamino)methylideneamino] imidazole-4-carboxamide isomerase"/>
    <property type="match status" value="1"/>
</dbReference>
<dbReference type="InterPro" id="IPR023016">
    <property type="entry name" value="HisA/PriA"/>
</dbReference>
<dbReference type="GO" id="GO:0000105">
    <property type="term" value="P:L-histidine biosynthetic process"/>
    <property type="evidence" value="ECO:0007669"/>
    <property type="project" value="UniProtKB-UniRule"/>
</dbReference>
<evidence type="ECO:0000256" key="10">
    <source>
        <dbReference type="RuleBase" id="RU003657"/>
    </source>
</evidence>
<dbReference type="KEGG" id="scc:Spico_1422"/>
<comment type="subcellular location">
    <subcellularLocation>
        <location evidence="2 9">Cytoplasm</location>
    </subcellularLocation>
</comment>
<dbReference type="SUPFAM" id="SSF51366">
    <property type="entry name" value="Ribulose-phoshate binding barrel"/>
    <property type="match status" value="1"/>
</dbReference>
<dbReference type="AlphaFoldDB" id="F4GI28"/>
<dbReference type="InterPro" id="IPR044524">
    <property type="entry name" value="Isoase_HisA-like"/>
</dbReference>
<dbReference type="GO" id="GO:0000162">
    <property type="term" value="P:L-tryptophan biosynthetic process"/>
    <property type="evidence" value="ECO:0007669"/>
    <property type="project" value="TreeGrafter"/>
</dbReference>
<evidence type="ECO:0000256" key="4">
    <source>
        <dbReference type="ARBA" id="ARBA00009667"/>
    </source>
</evidence>
<dbReference type="Gene3D" id="3.20.20.70">
    <property type="entry name" value="Aldolase class I"/>
    <property type="match status" value="1"/>
</dbReference>
<dbReference type="UniPathway" id="UPA00031">
    <property type="reaction ID" value="UER00009"/>
</dbReference>
<dbReference type="HAMAP" id="MF_01014">
    <property type="entry name" value="HisA"/>
    <property type="match status" value="1"/>
</dbReference>
<dbReference type="GO" id="GO:0003949">
    <property type="term" value="F:1-(5-phosphoribosyl)-5-[(5-phosphoribosylamino)methylideneamino]imidazole-4-carboxamide isomerase activity"/>
    <property type="evidence" value="ECO:0007669"/>
    <property type="project" value="UniProtKB-UniRule"/>
</dbReference>
<reference evidence="12" key="1">
    <citation type="submission" date="2011-04" db="EMBL/GenBank/DDBJ databases">
        <title>The complete genome of Spirochaeta coccoides DSM 17374.</title>
        <authorList>
            <person name="Lucas S."/>
            <person name="Copeland A."/>
            <person name="Lapidus A."/>
            <person name="Bruce D."/>
            <person name="Goodwin L."/>
            <person name="Pitluck S."/>
            <person name="Peters L."/>
            <person name="Kyrpides N."/>
            <person name="Mavromatis K."/>
            <person name="Pagani I."/>
            <person name="Ivanova N."/>
            <person name="Ovchinnikova G."/>
            <person name="Lu M."/>
            <person name="Detter J.C."/>
            <person name="Tapia R."/>
            <person name="Han C."/>
            <person name="Land M."/>
            <person name="Hauser L."/>
            <person name="Markowitz V."/>
            <person name="Cheng J.-F."/>
            <person name="Hugenholtz P."/>
            <person name="Woyke T."/>
            <person name="Wu D."/>
            <person name="Spring S."/>
            <person name="Schroeder M."/>
            <person name="Brambilla E."/>
            <person name="Klenk H.-P."/>
            <person name="Eisen J.A."/>
        </authorList>
    </citation>
    <scope>NUCLEOTIDE SEQUENCE [LARGE SCALE GENOMIC DNA]</scope>
    <source>
        <strain evidence="12">ATCC BAA-1237 / DSM 17374 / SPN1</strain>
    </source>
</reference>
<dbReference type="HOGENOM" id="CLU_048577_1_2_12"/>
<protein>
    <recommendedName>
        <fullName evidence="9">1-(5-phosphoribosyl)-5-[(5-phosphoribosylamino)methylideneamino] imidazole-4-carboxamide isomerase</fullName>
        <ecNumber evidence="9">5.3.1.16</ecNumber>
    </recommendedName>
    <alternativeName>
        <fullName evidence="9">Phosphoribosylformimino-5-aminoimidazole carboxamide ribotide isomerase</fullName>
    </alternativeName>
</protein>
<keyword evidence="6 9" id="KW-0028">Amino-acid biosynthesis</keyword>
<comment type="catalytic activity">
    <reaction evidence="1 9">
        <text>1-(5-phospho-beta-D-ribosyl)-5-[(5-phospho-beta-D-ribosylamino)methylideneamino]imidazole-4-carboxamide = 5-[(5-phospho-1-deoxy-D-ribulos-1-ylimino)methylamino]-1-(5-phospho-beta-D-ribosyl)imidazole-4-carboxamide</text>
        <dbReference type="Rhea" id="RHEA:15469"/>
        <dbReference type="ChEBI" id="CHEBI:58435"/>
        <dbReference type="ChEBI" id="CHEBI:58525"/>
        <dbReference type="EC" id="5.3.1.16"/>
    </reaction>
</comment>
<evidence type="ECO:0000256" key="9">
    <source>
        <dbReference type="HAMAP-Rule" id="MF_01014"/>
    </source>
</evidence>
<evidence type="ECO:0000256" key="8">
    <source>
        <dbReference type="ARBA" id="ARBA00023235"/>
    </source>
</evidence>
<organism evidence="11 12">
    <name type="scientific">Parasphaerochaeta coccoides (strain ATCC BAA-1237 / DSM 17374 / SPN1)</name>
    <name type="common">Sphaerochaeta coccoides</name>
    <dbReference type="NCBI Taxonomy" id="760011"/>
    <lineage>
        <taxon>Bacteria</taxon>
        <taxon>Pseudomonadati</taxon>
        <taxon>Spirochaetota</taxon>
        <taxon>Spirochaetia</taxon>
        <taxon>Spirochaetales</taxon>
        <taxon>Sphaerochaetaceae</taxon>
        <taxon>Parasphaerochaeta</taxon>
    </lineage>
</organism>
<evidence type="ECO:0000256" key="7">
    <source>
        <dbReference type="ARBA" id="ARBA00023102"/>
    </source>
</evidence>
<dbReference type="eggNOG" id="COG0106">
    <property type="taxonomic scope" value="Bacteria"/>
</dbReference>
<feature type="active site" description="Proton donor" evidence="9">
    <location>
        <position position="130"/>
    </location>
</feature>
<comment type="pathway">
    <text evidence="3 9">Amino-acid biosynthesis; L-histidine biosynthesis; L-histidine from 5-phospho-alpha-D-ribose 1-diphosphate: step 4/9.</text>
</comment>
<evidence type="ECO:0000256" key="3">
    <source>
        <dbReference type="ARBA" id="ARBA00005133"/>
    </source>
</evidence>
<dbReference type="InterPro" id="IPR011060">
    <property type="entry name" value="RibuloseP-bd_barrel"/>
</dbReference>
<dbReference type="PANTHER" id="PTHR43090">
    <property type="entry name" value="1-(5-PHOSPHORIBOSYL)-5-[(5-PHOSPHORIBOSYLAMINO)METHYLIDENEAMINO] IMIDAZOLE-4-CARBOXAMIDE ISOMERASE"/>
    <property type="match status" value="1"/>
</dbReference>
<dbReference type="PANTHER" id="PTHR43090:SF2">
    <property type="entry name" value="1-(5-PHOSPHORIBOSYL)-5-[(5-PHOSPHORIBOSYLAMINO)METHYLIDENEAMINO] IMIDAZOLE-4-CARBOXAMIDE ISOMERASE"/>
    <property type="match status" value="1"/>
</dbReference>
<accession>F4GI28</accession>
<gene>
    <name evidence="9" type="primary">hisA</name>
    <name evidence="11" type="ordered locus">Spico_1422</name>
</gene>
<feature type="active site" description="Proton acceptor" evidence="9">
    <location>
        <position position="8"/>
    </location>
</feature>
<dbReference type="Proteomes" id="UP000007939">
    <property type="component" value="Chromosome"/>
</dbReference>
<dbReference type="InterPro" id="IPR006062">
    <property type="entry name" value="His_biosynth"/>
</dbReference>
<keyword evidence="7 9" id="KW-0368">Histidine biosynthesis</keyword>
<dbReference type="GO" id="GO:0005737">
    <property type="term" value="C:cytoplasm"/>
    <property type="evidence" value="ECO:0007669"/>
    <property type="project" value="UniProtKB-SubCell"/>
</dbReference>
<evidence type="ECO:0000256" key="1">
    <source>
        <dbReference type="ARBA" id="ARBA00000901"/>
    </source>
</evidence>
<dbReference type="Pfam" id="PF00977">
    <property type="entry name" value="His_biosynth"/>
    <property type="match status" value="1"/>
</dbReference>
<keyword evidence="12" id="KW-1185">Reference proteome</keyword>
<dbReference type="EMBL" id="CP002659">
    <property type="protein sequence ID" value="AEC02626.1"/>
    <property type="molecule type" value="Genomic_DNA"/>
</dbReference>
<dbReference type="EC" id="5.3.1.16" evidence="9"/>
<dbReference type="STRING" id="760011.Spico_1422"/>
<proteinExistence type="inferred from homology"/>
<keyword evidence="5 9" id="KW-0963">Cytoplasm</keyword>
<comment type="similarity">
    <text evidence="4 9 10">Belongs to the HisA/HisF family.</text>
</comment>
<evidence type="ECO:0000256" key="2">
    <source>
        <dbReference type="ARBA" id="ARBA00004496"/>
    </source>
</evidence>
<dbReference type="OrthoDB" id="9781903at2"/>
<keyword evidence="8 9" id="KW-0413">Isomerase</keyword>
<dbReference type="RefSeq" id="WP_013740021.1">
    <property type="nucleotide sequence ID" value="NC_015436.1"/>
</dbReference>
<evidence type="ECO:0000313" key="11">
    <source>
        <dbReference type="EMBL" id="AEC02626.1"/>
    </source>
</evidence>
<evidence type="ECO:0000256" key="6">
    <source>
        <dbReference type="ARBA" id="ARBA00022605"/>
    </source>
</evidence>